<comment type="caution">
    <text evidence="2">The sequence shown here is derived from an EMBL/GenBank/DDBJ whole genome shotgun (WGS) entry which is preliminary data.</text>
</comment>
<evidence type="ECO:0000313" key="3">
    <source>
        <dbReference type="Proteomes" id="UP001152622"/>
    </source>
</evidence>
<feature type="region of interest" description="Disordered" evidence="1">
    <location>
        <begin position="410"/>
        <end position="477"/>
    </location>
</feature>
<evidence type="ECO:0000313" key="2">
    <source>
        <dbReference type="EMBL" id="KAJ8380879.1"/>
    </source>
</evidence>
<proteinExistence type="predicted"/>
<dbReference type="OrthoDB" id="19923at2759"/>
<gene>
    <name evidence="2" type="ORF">SKAU_G00016570</name>
</gene>
<name>A0A9Q1JE13_SYNKA</name>
<evidence type="ECO:0000256" key="1">
    <source>
        <dbReference type="SAM" id="MobiDB-lite"/>
    </source>
</evidence>
<organism evidence="2 3">
    <name type="scientific">Synaphobranchus kaupii</name>
    <name type="common">Kaup's arrowtooth eel</name>
    <dbReference type="NCBI Taxonomy" id="118154"/>
    <lineage>
        <taxon>Eukaryota</taxon>
        <taxon>Metazoa</taxon>
        <taxon>Chordata</taxon>
        <taxon>Craniata</taxon>
        <taxon>Vertebrata</taxon>
        <taxon>Euteleostomi</taxon>
        <taxon>Actinopterygii</taxon>
        <taxon>Neopterygii</taxon>
        <taxon>Teleostei</taxon>
        <taxon>Anguilliformes</taxon>
        <taxon>Synaphobranchidae</taxon>
        <taxon>Synaphobranchus</taxon>
    </lineage>
</organism>
<sequence length="477" mass="52128">MDSGAMPQKATDTFFWATTAPKAMPDEVNPAGTHLGQVPHQLSHAAGEIQEDASVYLNSSESEPFSEFPKSLADIDKKKNDSIAEISDVMRLLDPFNVSEIQKHSKDPENIDVPTTYPNQEPHTVPSHGTEVWEKQEEGTDFSAEDRMFFHQNTGYRSPAGVELPAVDDTVWQTQRAEPGENAEPLEEEEGGLWQLAEHHMPVKQGSLEKESLLAECSSVPAVSSDRRDVQMTTLLEAGCQRELGSFSHTGKILSNVSETCAQVFPVNSIEVVADVTTETARPHNFKELCPSPDSAHMWNPFVQMSQPAETYDNWNPNLPVSDEWNPGTLGDLQLTPPAEDTPFQSPGVGEPLPLKTPAQLVQKIPLTPETSKEDTSPEQDFWSYSAQRGLLTATATPYPESLGLWNTTIREDSQSTLSTPDGADSSERSDSFQGPSRAGASLDSPGESAQESMGMWNTTIQEASPESGVHAPPRDS</sequence>
<dbReference type="AlphaFoldDB" id="A0A9Q1JE13"/>
<feature type="compositionally biased region" description="Polar residues" evidence="1">
    <location>
        <begin position="448"/>
        <end position="465"/>
    </location>
</feature>
<feature type="region of interest" description="Disordered" evidence="1">
    <location>
        <begin position="105"/>
        <end position="132"/>
    </location>
</feature>
<accession>A0A9Q1JE13</accession>
<reference evidence="2" key="1">
    <citation type="journal article" date="2023" name="Science">
        <title>Genome structures resolve the early diversification of teleost fishes.</title>
        <authorList>
            <person name="Parey E."/>
            <person name="Louis A."/>
            <person name="Montfort J."/>
            <person name="Bouchez O."/>
            <person name="Roques C."/>
            <person name="Iampietro C."/>
            <person name="Lluch J."/>
            <person name="Castinel A."/>
            <person name="Donnadieu C."/>
            <person name="Desvignes T."/>
            <person name="Floi Bucao C."/>
            <person name="Jouanno E."/>
            <person name="Wen M."/>
            <person name="Mejri S."/>
            <person name="Dirks R."/>
            <person name="Jansen H."/>
            <person name="Henkel C."/>
            <person name="Chen W.J."/>
            <person name="Zahm M."/>
            <person name="Cabau C."/>
            <person name="Klopp C."/>
            <person name="Thompson A.W."/>
            <person name="Robinson-Rechavi M."/>
            <person name="Braasch I."/>
            <person name="Lecointre G."/>
            <person name="Bobe J."/>
            <person name="Postlethwait J.H."/>
            <person name="Berthelot C."/>
            <person name="Roest Crollius H."/>
            <person name="Guiguen Y."/>
        </authorList>
    </citation>
    <scope>NUCLEOTIDE SEQUENCE</scope>
    <source>
        <strain evidence="2">WJC10195</strain>
    </source>
</reference>
<feature type="region of interest" description="Disordered" evidence="1">
    <location>
        <begin position="319"/>
        <end position="355"/>
    </location>
</feature>
<protein>
    <submittedName>
        <fullName evidence="2">Uncharacterized protein</fullName>
    </submittedName>
</protein>
<feature type="compositionally biased region" description="Polar residues" evidence="1">
    <location>
        <begin position="410"/>
        <end position="420"/>
    </location>
</feature>
<dbReference type="EMBL" id="JAINUF010000001">
    <property type="protein sequence ID" value="KAJ8380879.1"/>
    <property type="molecule type" value="Genomic_DNA"/>
</dbReference>
<keyword evidence="3" id="KW-1185">Reference proteome</keyword>
<dbReference type="Proteomes" id="UP001152622">
    <property type="component" value="Chromosome 1"/>
</dbReference>